<accession>A0AC60PY94</accession>
<evidence type="ECO:0000313" key="1">
    <source>
        <dbReference type="EMBL" id="KAG0425679.1"/>
    </source>
</evidence>
<reference evidence="1 2" key="1">
    <citation type="journal article" date="2020" name="Cell">
        <title>Large-Scale Comparative Analyses of Tick Genomes Elucidate Their Genetic Diversity and Vector Capacities.</title>
        <authorList>
            <consortium name="Tick Genome and Microbiome Consortium (TIGMIC)"/>
            <person name="Jia N."/>
            <person name="Wang J."/>
            <person name="Shi W."/>
            <person name="Du L."/>
            <person name="Sun Y."/>
            <person name="Zhan W."/>
            <person name="Jiang J.F."/>
            <person name="Wang Q."/>
            <person name="Zhang B."/>
            <person name="Ji P."/>
            <person name="Bell-Sakyi L."/>
            <person name="Cui X.M."/>
            <person name="Yuan T.T."/>
            <person name="Jiang B.G."/>
            <person name="Yang W.F."/>
            <person name="Lam T.T."/>
            <person name="Chang Q.C."/>
            <person name="Ding S.J."/>
            <person name="Wang X.J."/>
            <person name="Zhu J.G."/>
            <person name="Ruan X.D."/>
            <person name="Zhao L."/>
            <person name="Wei J.T."/>
            <person name="Ye R.Z."/>
            <person name="Que T.C."/>
            <person name="Du C.H."/>
            <person name="Zhou Y.H."/>
            <person name="Cheng J.X."/>
            <person name="Dai P.F."/>
            <person name="Guo W.B."/>
            <person name="Han X.H."/>
            <person name="Huang E.J."/>
            <person name="Li L.F."/>
            <person name="Wei W."/>
            <person name="Gao Y.C."/>
            <person name="Liu J.Z."/>
            <person name="Shao H.Z."/>
            <person name="Wang X."/>
            <person name="Wang C.C."/>
            <person name="Yang T.C."/>
            <person name="Huo Q.B."/>
            <person name="Li W."/>
            <person name="Chen H.Y."/>
            <person name="Chen S.E."/>
            <person name="Zhou L.G."/>
            <person name="Ni X.B."/>
            <person name="Tian J.H."/>
            <person name="Sheng Y."/>
            <person name="Liu T."/>
            <person name="Pan Y.S."/>
            <person name="Xia L.Y."/>
            <person name="Li J."/>
            <person name="Zhao F."/>
            <person name="Cao W.C."/>
        </authorList>
    </citation>
    <scope>NUCLEOTIDE SEQUENCE [LARGE SCALE GENOMIC DNA]</scope>
    <source>
        <strain evidence="1">Iper-2018</strain>
    </source>
</reference>
<proteinExistence type="predicted"/>
<protein>
    <submittedName>
        <fullName evidence="1">Uncharacterized protein</fullName>
    </submittedName>
</protein>
<gene>
    <name evidence="1" type="ORF">HPB47_027168</name>
</gene>
<keyword evidence="2" id="KW-1185">Reference proteome</keyword>
<evidence type="ECO:0000313" key="2">
    <source>
        <dbReference type="Proteomes" id="UP000805193"/>
    </source>
</evidence>
<organism evidence="1 2">
    <name type="scientific">Ixodes persulcatus</name>
    <name type="common">Taiga tick</name>
    <dbReference type="NCBI Taxonomy" id="34615"/>
    <lineage>
        <taxon>Eukaryota</taxon>
        <taxon>Metazoa</taxon>
        <taxon>Ecdysozoa</taxon>
        <taxon>Arthropoda</taxon>
        <taxon>Chelicerata</taxon>
        <taxon>Arachnida</taxon>
        <taxon>Acari</taxon>
        <taxon>Parasitiformes</taxon>
        <taxon>Ixodida</taxon>
        <taxon>Ixodoidea</taxon>
        <taxon>Ixodidae</taxon>
        <taxon>Ixodinae</taxon>
        <taxon>Ixodes</taxon>
    </lineage>
</organism>
<name>A0AC60PY94_IXOPE</name>
<dbReference type="Proteomes" id="UP000805193">
    <property type="component" value="Unassembled WGS sequence"/>
</dbReference>
<sequence>MATVLKPFEKATRLLCMDTSTLGQLLPLLTFIERTVTHTMAGAELDTPAFCLASCLLYELNLSRHLNV</sequence>
<dbReference type="EMBL" id="JABSTQ010009810">
    <property type="protein sequence ID" value="KAG0425679.1"/>
    <property type="molecule type" value="Genomic_DNA"/>
</dbReference>
<comment type="caution">
    <text evidence="1">The sequence shown here is derived from an EMBL/GenBank/DDBJ whole genome shotgun (WGS) entry which is preliminary data.</text>
</comment>